<dbReference type="GO" id="GO:0032259">
    <property type="term" value="P:methylation"/>
    <property type="evidence" value="ECO:0007669"/>
    <property type="project" value="InterPro"/>
</dbReference>
<evidence type="ECO:0000313" key="4">
    <source>
        <dbReference type="Proteomes" id="UP000270230"/>
    </source>
</evidence>
<comment type="similarity">
    <text evidence="1">Belongs to the MT-A70-like family.</text>
</comment>
<dbReference type="InterPro" id="IPR007757">
    <property type="entry name" value="MT-A70-like"/>
</dbReference>
<sequence>MATEADYARIGNYARILNPQQNIDRSHASRTVALEVLCLGYSRTGTLSMHRALSLLNYPNPYHFSSMLDNVLECDLWMQALRAKFYGLPPPPPAQGDIGVPSIYEDKKFWDGLLGHVSAVTDSPANLFGEELVRLYPETKIVLVDRGVESWFASWMAFCENAYDPFIGLLGRLDPGFLGRITGVGGCITSITAGFAGNKEEARVRSKKAYRHHYRDVREFVPRERLLEFRLEEGWGPLCAFLGRDVPDVPFPHVNEKESNRLAFETIARIGMKRVMRKAFMVLTVVAVPVDIPRSIEAAQGTPEAPCHDHLLSVAPLETPFPSNEPKSEAAREKLVGNSTDQQLDREYVELLSNALAETHEAYHGRWCLPRPFVQEKPRVAKKRKLDTNESNDSVQPTPTQKELPEDLLPTLAEADSSPNSPDPKTTLHPTQGPPANNPTSKVQYLTNRTSHPTTLNLFPPTHPQQPYTFHLPPHSTFSLTNCHHSTSFRTSLRTQASLSEPPTRRTFDVILLDPPWPNRSIKRTHQTPGTSYHAAPNLSTLTDLLYSMDLDMLMSSSCIVGVWITNKPSIRETILHPEEGMFAMWGVELVEEWIWLKTTARGEPVSGLEGVWRKPYEVLLVGRRGRGDGRGGTAGMGGAEGLSEEEEGWRGGHDGAGGGGRKVKRRVILGVPDLHSRKPCLKGLVEEILLRHHHCHYDDDDDDDDDDDGRTGERIITERL</sequence>
<dbReference type="EMBL" id="QWIN01001116">
    <property type="protein sequence ID" value="RMY43888.1"/>
    <property type="molecule type" value="Genomic_DNA"/>
</dbReference>
<feature type="compositionally biased region" description="Basic and acidic residues" evidence="2">
    <location>
        <begin position="326"/>
        <end position="335"/>
    </location>
</feature>
<dbReference type="PROSITE" id="PS51143">
    <property type="entry name" value="MT_A70"/>
    <property type="match status" value="1"/>
</dbReference>
<dbReference type="PROSITE" id="PS00092">
    <property type="entry name" value="N6_MTASE"/>
    <property type="match status" value="1"/>
</dbReference>
<dbReference type="Gene3D" id="3.40.50.300">
    <property type="entry name" value="P-loop containing nucleotide triphosphate hydrolases"/>
    <property type="match status" value="1"/>
</dbReference>
<feature type="region of interest" description="Disordered" evidence="2">
    <location>
        <begin position="316"/>
        <end position="341"/>
    </location>
</feature>
<dbReference type="Pfam" id="PF05063">
    <property type="entry name" value="MT-A70"/>
    <property type="match status" value="1"/>
</dbReference>
<name>A0A3M7BVR1_HORWE</name>
<dbReference type="SUPFAM" id="SSF52540">
    <property type="entry name" value="P-loop containing nucleoside triphosphate hydrolases"/>
    <property type="match status" value="1"/>
</dbReference>
<evidence type="ECO:0000256" key="1">
    <source>
        <dbReference type="PROSITE-ProRule" id="PRU00489"/>
    </source>
</evidence>
<evidence type="ECO:0000313" key="3">
    <source>
        <dbReference type="EMBL" id="RMY43888.1"/>
    </source>
</evidence>
<dbReference type="AlphaFoldDB" id="A0A3M7BVR1"/>
<evidence type="ECO:0000256" key="2">
    <source>
        <dbReference type="SAM" id="MobiDB-lite"/>
    </source>
</evidence>
<dbReference type="InterPro" id="IPR040632">
    <property type="entry name" value="Sulfotransfer_4"/>
</dbReference>
<dbReference type="InterPro" id="IPR002052">
    <property type="entry name" value="DNA_methylase_N6_adenine_CS"/>
</dbReference>
<gene>
    <name evidence="3" type="ORF">D0865_10934</name>
</gene>
<feature type="compositionally biased region" description="Gly residues" evidence="2">
    <location>
        <begin position="631"/>
        <end position="641"/>
    </location>
</feature>
<dbReference type="PANTHER" id="PTHR36978">
    <property type="entry name" value="P-LOOP CONTAINING NUCLEOTIDE TRIPHOSPHATE HYDROLASE"/>
    <property type="match status" value="1"/>
</dbReference>
<proteinExistence type="inferred from homology"/>
<feature type="region of interest" description="Disordered" evidence="2">
    <location>
        <begin position="379"/>
        <end position="443"/>
    </location>
</feature>
<comment type="caution">
    <text evidence="3">The sequence shown here is derived from an EMBL/GenBank/DDBJ whole genome shotgun (WGS) entry which is preliminary data.</text>
</comment>
<feature type="compositionally biased region" description="Polar residues" evidence="2">
    <location>
        <begin position="389"/>
        <end position="401"/>
    </location>
</feature>
<feature type="compositionally biased region" description="Basic and acidic residues" evidence="2">
    <location>
        <begin position="710"/>
        <end position="721"/>
    </location>
</feature>
<feature type="region of interest" description="Disordered" evidence="2">
    <location>
        <begin position="628"/>
        <end position="662"/>
    </location>
</feature>
<feature type="region of interest" description="Disordered" evidence="2">
    <location>
        <begin position="697"/>
        <end position="721"/>
    </location>
</feature>
<feature type="compositionally biased region" description="Acidic residues" evidence="2">
    <location>
        <begin position="699"/>
        <end position="709"/>
    </location>
</feature>
<dbReference type="OrthoDB" id="61116at2759"/>
<protein>
    <submittedName>
        <fullName evidence="3">Uncharacterized protein</fullName>
    </submittedName>
</protein>
<accession>A0A3M7BVR1</accession>
<dbReference type="Proteomes" id="UP000270230">
    <property type="component" value="Unassembled WGS sequence"/>
</dbReference>
<reference evidence="3 4" key="1">
    <citation type="journal article" date="2018" name="BMC Genomics">
        <title>Genomic evidence for intraspecific hybridization in a clonal and extremely halotolerant yeast.</title>
        <authorList>
            <person name="Gostincar C."/>
            <person name="Stajich J.E."/>
            <person name="Zupancic J."/>
            <person name="Zalar P."/>
            <person name="Gunde-Cimerman N."/>
        </authorList>
    </citation>
    <scope>NUCLEOTIDE SEQUENCE [LARGE SCALE GENOMIC DNA]</scope>
    <source>
        <strain evidence="3 4">EXF-151</strain>
    </source>
</reference>
<dbReference type="PANTHER" id="PTHR36978:SF4">
    <property type="entry name" value="P-LOOP CONTAINING NUCLEOSIDE TRIPHOSPHATE HYDROLASE PROTEIN"/>
    <property type="match status" value="1"/>
</dbReference>
<dbReference type="GO" id="GO:0008168">
    <property type="term" value="F:methyltransferase activity"/>
    <property type="evidence" value="ECO:0007669"/>
    <property type="project" value="InterPro"/>
</dbReference>
<organism evidence="3 4">
    <name type="scientific">Hortaea werneckii</name>
    <name type="common">Black yeast</name>
    <name type="synonym">Cladosporium werneckii</name>
    <dbReference type="NCBI Taxonomy" id="91943"/>
    <lineage>
        <taxon>Eukaryota</taxon>
        <taxon>Fungi</taxon>
        <taxon>Dikarya</taxon>
        <taxon>Ascomycota</taxon>
        <taxon>Pezizomycotina</taxon>
        <taxon>Dothideomycetes</taxon>
        <taxon>Dothideomycetidae</taxon>
        <taxon>Mycosphaerellales</taxon>
        <taxon>Teratosphaeriaceae</taxon>
        <taxon>Hortaea</taxon>
    </lineage>
</organism>
<dbReference type="VEuPathDB" id="FungiDB:BTJ68_02089"/>
<dbReference type="Pfam" id="PF17784">
    <property type="entry name" value="Sulfotransfer_4"/>
    <property type="match status" value="1"/>
</dbReference>
<dbReference type="GO" id="GO:0003676">
    <property type="term" value="F:nucleic acid binding"/>
    <property type="evidence" value="ECO:0007669"/>
    <property type="project" value="InterPro"/>
</dbReference>
<feature type="compositionally biased region" description="Polar residues" evidence="2">
    <location>
        <begin position="417"/>
        <end position="431"/>
    </location>
</feature>
<dbReference type="InterPro" id="IPR027417">
    <property type="entry name" value="P-loop_NTPase"/>
</dbReference>